<name>A0A7D7EWM6_9CAUD</name>
<keyword evidence="3" id="KW-1185">Reference proteome</keyword>
<dbReference type="InterPro" id="IPR004518">
    <property type="entry name" value="MazG-like_dom"/>
</dbReference>
<accession>A0A7D7EWM6</accession>
<dbReference type="Proteomes" id="UP000514515">
    <property type="component" value="Segment"/>
</dbReference>
<dbReference type="Gene3D" id="1.10.287.1080">
    <property type="entry name" value="MazG-like"/>
    <property type="match status" value="1"/>
</dbReference>
<sequence>MKNYIELALRTESSEAPLRIMRGTALAGLLETVVDVGELADLVKKSVFYDGDLGRLASQQVVDLTNTAEGRNAFYKGSMNPRLLHAGLGMLTEAVEFLEALHKAALKGEPVDKVNLGEELGDQFWYQAIAADELGTTFDKEQRTNIEKLQLRYPDKFTQKRANNRDLDAERKLLERD</sequence>
<gene>
    <name evidence="2" type="ORF">phiV141_26</name>
</gene>
<protein>
    <submittedName>
        <fullName evidence="2">Nucleotide pyrophosphohydrolase domain protein</fullName>
    </submittedName>
</protein>
<keyword evidence="2" id="KW-0378">Hydrolase</keyword>
<feature type="domain" description="NTP pyrophosphohydrolase MazG-like" evidence="1">
    <location>
        <begin position="90"/>
        <end position="157"/>
    </location>
</feature>
<proteinExistence type="predicted"/>
<dbReference type="GO" id="GO:0016787">
    <property type="term" value="F:hydrolase activity"/>
    <property type="evidence" value="ECO:0007669"/>
    <property type="project" value="UniProtKB-KW"/>
</dbReference>
<dbReference type="EMBL" id="MT227925">
    <property type="protein sequence ID" value="QMP18283.1"/>
    <property type="molecule type" value="Genomic_DNA"/>
</dbReference>
<dbReference type="Pfam" id="PF03819">
    <property type="entry name" value="MazG"/>
    <property type="match status" value="1"/>
</dbReference>
<dbReference type="SUPFAM" id="SSF101386">
    <property type="entry name" value="all-alpha NTP pyrophosphatases"/>
    <property type="match status" value="1"/>
</dbReference>
<organism evidence="2 3">
    <name type="scientific">Vibrio phage phiV141</name>
    <dbReference type="NCBI Taxonomy" id="2723905"/>
    <lineage>
        <taxon>Viruses</taxon>
        <taxon>Duplodnaviria</taxon>
        <taxon>Heunggongvirae</taxon>
        <taxon>Uroviricota</taxon>
        <taxon>Caudoviricetes</taxon>
        <taxon>Autographivirales</taxon>
        <taxon>Autographivirales incertae sedis</taxon>
        <taxon>Fujianvirus</taxon>
        <taxon>Fujianvirus V141</taxon>
    </lineage>
</organism>
<reference evidence="2 3" key="1">
    <citation type="submission" date="2020-03" db="EMBL/GenBank/DDBJ databases">
        <authorList>
            <person name="Chen G."/>
            <person name="Lin M."/>
            <person name="Fu H."/>
        </authorList>
    </citation>
    <scope>NUCLEOTIDE SEQUENCE [LARGE SCALE GENOMIC DNA]</scope>
</reference>
<evidence type="ECO:0000259" key="1">
    <source>
        <dbReference type="Pfam" id="PF03819"/>
    </source>
</evidence>
<evidence type="ECO:0000313" key="3">
    <source>
        <dbReference type="Proteomes" id="UP000514515"/>
    </source>
</evidence>
<evidence type="ECO:0000313" key="2">
    <source>
        <dbReference type="EMBL" id="QMP18283.1"/>
    </source>
</evidence>